<protein>
    <recommendedName>
        <fullName evidence="4">WD40 repeat-like protein</fullName>
    </recommendedName>
</protein>
<evidence type="ECO:0000313" key="3">
    <source>
        <dbReference type="Proteomes" id="UP000053558"/>
    </source>
</evidence>
<proteinExistence type="predicted"/>
<feature type="region of interest" description="Disordered" evidence="1">
    <location>
        <begin position="503"/>
        <end position="524"/>
    </location>
</feature>
<dbReference type="EMBL" id="JH711590">
    <property type="protein sequence ID" value="EIW74814.1"/>
    <property type="molecule type" value="Genomic_DNA"/>
</dbReference>
<dbReference type="Gene3D" id="2.130.10.10">
    <property type="entry name" value="YVTN repeat-like/Quinoprotein amine dehydrogenase"/>
    <property type="match status" value="2"/>
</dbReference>
<reference evidence="3" key="1">
    <citation type="journal article" date="2012" name="Science">
        <title>The Paleozoic origin of enzymatic lignin decomposition reconstructed from 31 fungal genomes.</title>
        <authorList>
            <person name="Floudas D."/>
            <person name="Binder M."/>
            <person name="Riley R."/>
            <person name="Barry K."/>
            <person name="Blanchette R.A."/>
            <person name="Henrissat B."/>
            <person name="Martinez A.T."/>
            <person name="Otillar R."/>
            <person name="Spatafora J.W."/>
            <person name="Yadav J.S."/>
            <person name="Aerts A."/>
            <person name="Benoit I."/>
            <person name="Boyd A."/>
            <person name="Carlson A."/>
            <person name="Copeland A."/>
            <person name="Coutinho P.M."/>
            <person name="de Vries R.P."/>
            <person name="Ferreira P."/>
            <person name="Findley K."/>
            <person name="Foster B."/>
            <person name="Gaskell J."/>
            <person name="Glotzer D."/>
            <person name="Gorecki P."/>
            <person name="Heitman J."/>
            <person name="Hesse C."/>
            <person name="Hori C."/>
            <person name="Igarashi K."/>
            <person name="Jurgens J.A."/>
            <person name="Kallen N."/>
            <person name="Kersten P."/>
            <person name="Kohler A."/>
            <person name="Kuees U."/>
            <person name="Kumar T.K.A."/>
            <person name="Kuo A."/>
            <person name="LaButti K."/>
            <person name="Larrondo L.F."/>
            <person name="Lindquist E."/>
            <person name="Ling A."/>
            <person name="Lombard V."/>
            <person name="Lucas S."/>
            <person name="Lundell T."/>
            <person name="Martin R."/>
            <person name="McLaughlin D.J."/>
            <person name="Morgenstern I."/>
            <person name="Morin E."/>
            <person name="Murat C."/>
            <person name="Nagy L.G."/>
            <person name="Nolan M."/>
            <person name="Ohm R.A."/>
            <person name="Patyshakuliyeva A."/>
            <person name="Rokas A."/>
            <person name="Ruiz-Duenas F.J."/>
            <person name="Sabat G."/>
            <person name="Salamov A."/>
            <person name="Samejima M."/>
            <person name="Schmutz J."/>
            <person name="Slot J.C."/>
            <person name="St John F."/>
            <person name="Stenlid J."/>
            <person name="Sun H."/>
            <person name="Sun S."/>
            <person name="Syed K."/>
            <person name="Tsang A."/>
            <person name="Wiebenga A."/>
            <person name="Young D."/>
            <person name="Pisabarro A."/>
            <person name="Eastwood D.C."/>
            <person name="Martin F."/>
            <person name="Cullen D."/>
            <person name="Grigoriev I.V."/>
            <person name="Hibbett D.S."/>
        </authorList>
    </citation>
    <scope>NUCLEOTIDE SEQUENCE [LARGE SCALE GENOMIC DNA]</scope>
    <source>
        <strain evidence="3">RWD-64-598 SS2</strain>
    </source>
</reference>
<evidence type="ECO:0000256" key="1">
    <source>
        <dbReference type="SAM" id="MobiDB-lite"/>
    </source>
</evidence>
<dbReference type="Proteomes" id="UP000053558">
    <property type="component" value="Unassembled WGS sequence"/>
</dbReference>
<dbReference type="OrthoDB" id="626167at2759"/>
<dbReference type="RefSeq" id="XP_007774889.1">
    <property type="nucleotide sequence ID" value="XM_007776699.1"/>
</dbReference>
<comment type="caution">
    <text evidence="2">The sequence shown here is derived from an EMBL/GenBank/DDBJ whole genome shotgun (WGS) entry which is preliminary data.</text>
</comment>
<accession>A0A5M3M7I2</accession>
<evidence type="ECO:0000313" key="2">
    <source>
        <dbReference type="EMBL" id="EIW74814.1"/>
    </source>
</evidence>
<sequence>MDDSVREDGLRYISFIINITEPLSLPDLRLLLGIDIHSRLIAFSGLISIPSSSSPEPVQIAQTSFREFVQNRVRASGYVNTSAIHAPLAVRCFRTMATLLKRDICGRHDAPSLYDFSQKRDAIPRALKYASHHWLYHLQHARRDDELHSCLLDFLEKRLLYAIEMYAILGKLHTATGLFRAARETVKNWTDGSFPRKTDALALLYDAWRFIMCFYDPISVSPLEVYNSALPCCPTTSLLRFTYRHMLEELSWNRIEEGLDAQWDPVIRVIDMKTEDFELAPSPDGSQVATLSRNSDSSEIKLWDTATGTLITSQRLEGIRGSGIVNGGPFLAYRDNQNCYLWRLHQPPVVPISAPPNEEFFGPVAISHDRTRIVLFSVSRAAAGKGIVARIYCVSTLEPLAHCSLPLRTVETPLEVAVDFSSRDDCMLVQASSSVLKSSINPSAFFLFDPSDGHLLWQGEQESSWAIFSHTDDILTVAAAPSSNKRSWKLSLMTRVMSLQDTLAAASPSGTRSKSLMGPPGSHRRRLRDLLRSPKKPFASASSDENFLKVVPPSTSPIYPHAIEFSDQLVAIKQGDHIATVHDQKRSAWRSSIGECFGIARKSRQFWIVDLAQIILQPDGKSQLSTSEVPADYQLVCISGNADLKAYKSTTATERYLVYRFEDATTAYSILREITPETPGTTSNPYSASTACCAFSPHSTYFATATGYKRQIEVWSVSSGHPIGHAPISMKLHVSTSTIKFSSDDKLVALAAQESALIWRIFVFSLKDGGVKNEGSTIVAPETSGTEGSRGSRESDCRIVSVTIDAVDFLSADGNCRFIRHLRWELGTSNILTISLIPNLGSIRRLAYSPSFKRIHLRDRSTEYALNMTTASPSEAGGAGQTYEVEEGKNPDVYYDSFSWSDLCLCNDGWLQQRYHKICWLPVQYRPLELEEKGLQLIVAGDKVTILHLRDGKRVTIRVPNLSTDIRYFE</sequence>
<keyword evidence="3" id="KW-1185">Reference proteome</keyword>
<dbReference type="InterPro" id="IPR015943">
    <property type="entry name" value="WD40/YVTN_repeat-like_dom_sf"/>
</dbReference>
<organism evidence="2 3">
    <name type="scientific">Coniophora puteana (strain RWD-64-598)</name>
    <name type="common">Brown rot fungus</name>
    <dbReference type="NCBI Taxonomy" id="741705"/>
    <lineage>
        <taxon>Eukaryota</taxon>
        <taxon>Fungi</taxon>
        <taxon>Dikarya</taxon>
        <taxon>Basidiomycota</taxon>
        <taxon>Agaricomycotina</taxon>
        <taxon>Agaricomycetes</taxon>
        <taxon>Agaricomycetidae</taxon>
        <taxon>Boletales</taxon>
        <taxon>Coniophorineae</taxon>
        <taxon>Coniophoraceae</taxon>
        <taxon>Coniophora</taxon>
    </lineage>
</organism>
<name>A0A5M3M7I2_CONPW</name>
<evidence type="ECO:0008006" key="4">
    <source>
        <dbReference type="Google" id="ProtNLM"/>
    </source>
</evidence>
<dbReference type="KEGG" id="cput:CONPUDRAFT_77645"/>
<dbReference type="GeneID" id="19209636"/>
<dbReference type="AlphaFoldDB" id="A0A5M3M7I2"/>
<dbReference type="SUPFAM" id="SSF82171">
    <property type="entry name" value="DPP6 N-terminal domain-like"/>
    <property type="match status" value="1"/>
</dbReference>
<gene>
    <name evidence="2" type="ORF">CONPUDRAFT_77645</name>
</gene>